<dbReference type="EMBL" id="KK583218">
    <property type="protein sequence ID" value="KDO27232.1"/>
    <property type="molecule type" value="Genomic_DNA"/>
</dbReference>
<dbReference type="OrthoDB" id="10544368at2759"/>
<evidence type="ECO:0000313" key="1">
    <source>
        <dbReference type="EMBL" id="KDO27232.1"/>
    </source>
</evidence>
<keyword evidence="2" id="KW-1185">Reference proteome</keyword>
<organism evidence="1 2">
    <name type="scientific">Saprolegnia parasitica (strain CBS 223.65)</name>
    <dbReference type="NCBI Taxonomy" id="695850"/>
    <lineage>
        <taxon>Eukaryota</taxon>
        <taxon>Sar</taxon>
        <taxon>Stramenopiles</taxon>
        <taxon>Oomycota</taxon>
        <taxon>Saprolegniomycetes</taxon>
        <taxon>Saprolegniales</taxon>
        <taxon>Saprolegniaceae</taxon>
        <taxon>Saprolegnia</taxon>
    </lineage>
</organism>
<evidence type="ECO:0000313" key="2">
    <source>
        <dbReference type="Proteomes" id="UP000030745"/>
    </source>
</evidence>
<dbReference type="AlphaFoldDB" id="A0A067CKD7"/>
<proteinExistence type="predicted"/>
<dbReference type="KEGG" id="spar:SPRG_07481"/>
<dbReference type="GeneID" id="24129753"/>
<sequence>MDDDDDLGVHQALWDAAAQLSPRRAPGDDAVATTTLPFYEHVPPTEALRRLFKWFQSTESMSRDAFNRLRLAVHRAEVTDEQWTSAMRALGSNDKKSVAEAEFKELFGPPPFFGPTSSSTNLPPQLLLAQEVTRMEAFVHFLKDLFKRYATEGDTMTFENLKTLRRDAGIDAPLDVTSWEMLCKSVQASESVMNWMQFAAAWHINLRANQRGSQRGFCHPHVHPSDAVHACVANKKVQLHFSKHDVISRETLHRLLEATSEPETSSFLRPKKKKSGKKAITDDDDWCEMLEKFQVANTYPLHDETNESNLHPQRRVKDVRLPTKPHDTIIHTANNLMMYEIAFDELGPIGLQVQSDFFGQCMTIRAIDGQAKKHALIQLNDIVACVDGRMTIFPPALSEAEEATRQSEMQAALDTHGSSSQRIVFLRQEVYYNNLQATDGIRVVLQTPKGLASHSYLTMVLHGIACPPSVVAGPGDISHVDGATVVKLYADWTPWQRLVTDAFVNKPVHTDESRFSDPSLAPKTLSVDQGDSGITLTSDFYGQCAVVASISPLKGITTILPADVLSCVIYTNADGVVVRKSLIRPFALSSSDAKQHLKDVESVLEERAKSQTPYTLQFLRLHSFYVQSGLKTTLSLDVLTRLETNAVIAIEMPNSDWRAPDFDAMSAIFVKPEGLDVARMHWNAGAHYFEVTLGECALEVGTQLVLELVGVQGPAARTAGPSEITFVGPNRMRLELHEHWHSFLGGWSGIASEQLVDVLAKLETTPLNLWTVLEYSHLLFHMYADKTTAHMTLARTNVLRTTVHGPGHEMSEEAWLAACRRVHAAPRTGLDEKQFAVALLQLLGEKVSPRDIQRIYIFAHSVEKLFYTALDLFEPKHVKVLHEPSMRALHRAAFQHLPFRTFQEKMWRLGSQGCWSSDAFGRGFHLMQPGDMNPVAAWIKLHYASALFDQFARMGEMQRDNWRDMLKARKSDIILDEELWTRLCESVAGHHVTPSGGLKKGEFVQAYHSDVLGPVRDAMVDWNYIQAYTIEPTAHQRNIGDAIEAQSAIAPEKLRVNEIAAKALDALVSTDDIAEEASQLDIGFKRTDVVEEREIVFEEEALKATFASPAAARDRGFLNVRVKSVCEVRKDDDDGEDMEDDDTNTSLDEYYVVMYTISPDEWHHEFKPVVRTWADWRQLLGPTLKRKALELLRGQRKEPYKCGPHEEWDSNKSQDLAAEYATKAAKFREQTEGKGRFNCQGGQLIEMLVNDMLRSEMCSRQSRHQV</sequence>
<name>A0A067CKD7_SAPPC</name>
<reference evidence="1 2" key="1">
    <citation type="journal article" date="2013" name="PLoS Genet.">
        <title>Distinctive expansion of potential virulence genes in the genome of the oomycete fish pathogen Saprolegnia parasitica.</title>
        <authorList>
            <person name="Jiang R.H."/>
            <person name="de Bruijn I."/>
            <person name="Haas B.J."/>
            <person name="Belmonte R."/>
            <person name="Lobach L."/>
            <person name="Christie J."/>
            <person name="van den Ackerveken G."/>
            <person name="Bottin A."/>
            <person name="Bulone V."/>
            <person name="Diaz-Moreno S.M."/>
            <person name="Dumas B."/>
            <person name="Fan L."/>
            <person name="Gaulin E."/>
            <person name="Govers F."/>
            <person name="Grenville-Briggs L.J."/>
            <person name="Horner N.R."/>
            <person name="Levin J.Z."/>
            <person name="Mammella M."/>
            <person name="Meijer H.J."/>
            <person name="Morris P."/>
            <person name="Nusbaum C."/>
            <person name="Oome S."/>
            <person name="Phillips A.J."/>
            <person name="van Rooyen D."/>
            <person name="Rzeszutek E."/>
            <person name="Saraiva M."/>
            <person name="Secombes C.J."/>
            <person name="Seidl M.F."/>
            <person name="Snel B."/>
            <person name="Stassen J.H."/>
            <person name="Sykes S."/>
            <person name="Tripathy S."/>
            <person name="van den Berg H."/>
            <person name="Vega-Arreguin J.C."/>
            <person name="Wawra S."/>
            <person name="Young S.K."/>
            <person name="Zeng Q."/>
            <person name="Dieguez-Uribeondo J."/>
            <person name="Russ C."/>
            <person name="Tyler B.M."/>
            <person name="van West P."/>
        </authorList>
    </citation>
    <scope>NUCLEOTIDE SEQUENCE [LARGE SCALE GENOMIC DNA]</scope>
    <source>
        <strain evidence="1 2">CBS 223.65</strain>
    </source>
</reference>
<accession>A0A067CKD7</accession>
<protein>
    <submittedName>
        <fullName evidence="1">Uncharacterized protein</fullName>
    </submittedName>
</protein>
<dbReference type="VEuPathDB" id="FungiDB:SPRG_07481"/>
<gene>
    <name evidence="1" type="ORF">SPRG_07481</name>
</gene>
<dbReference type="Proteomes" id="UP000030745">
    <property type="component" value="Unassembled WGS sequence"/>
</dbReference>
<dbReference type="RefSeq" id="XP_012202009.1">
    <property type="nucleotide sequence ID" value="XM_012346619.1"/>
</dbReference>